<organism evidence="2">
    <name type="scientific">Rhizophora mucronata</name>
    <name type="common">Asiatic mangrove</name>
    <dbReference type="NCBI Taxonomy" id="61149"/>
    <lineage>
        <taxon>Eukaryota</taxon>
        <taxon>Viridiplantae</taxon>
        <taxon>Streptophyta</taxon>
        <taxon>Embryophyta</taxon>
        <taxon>Tracheophyta</taxon>
        <taxon>Spermatophyta</taxon>
        <taxon>Magnoliopsida</taxon>
        <taxon>eudicotyledons</taxon>
        <taxon>Gunneridae</taxon>
        <taxon>Pentapetalae</taxon>
        <taxon>rosids</taxon>
        <taxon>fabids</taxon>
        <taxon>Malpighiales</taxon>
        <taxon>Rhizophoraceae</taxon>
        <taxon>Rhizophora</taxon>
    </lineage>
</organism>
<proteinExistence type="predicted"/>
<keyword evidence="1" id="KW-0812">Transmembrane</keyword>
<dbReference type="EMBL" id="GGEC01076721">
    <property type="protein sequence ID" value="MBX57205.1"/>
    <property type="molecule type" value="Transcribed_RNA"/>
</dbReference>
<accession>A0A2P2PR67</accession>
<keyword evidence="1" id="KW-0472">Membrane</keyword>
<sequence length="34" mass="4054">MPNNLSHEISMLETLDMVFVCWMLCNFFILPNHI</sequence>
<feature type="transmembrane region" description="Helical" evidence="1">
    <location>
        <begin position="12"/>
        <end position="30"/>
    </location>
</feature>
<dbReference type="AlphaFoldDB" id="A0A2P2PR67"/>
<evidence type="ECO:0000256" key="1">
    <source>
        <dbReference type="SAM" id="Phobius"/>
    </source>
</evidence>
<protein>
    <submittedName>
        <fullName evidence="2">Uncharacterized protein</fullName>
    </submittedName>
</protein>
<name>A0A2P2PR67_RHIMU</name>
<reference evidence="2" key="1">
    <citation type="submission" date="2018-02" db="EMBL/GenBank/DDBJ databases">
        <title>Rhizophora mucronata_Transcriptome.</title>
        <authorList>
            <person name="Meera S.P."/>
            <person name="Sreeshan A."/>
            <person name="Augustine A."/>
        </authorList>
    </citation>
    <scope>NUCLEOTIDE SEQUENCE</scope>
    <source>
        <tissue evidence="2">Leaf</tissue>
    </source>
</reference>
<evidence type="ECO:0000313" key="2">
    <source>
        <dbReference type="EMBL" id="MBX57205.1"/>
    </source>
</evidence>
<keyword evidence="1" id="KW-1133">Transmembrane helix</keyword>